<dbReference type="Proteomes" id="UP000051096">
    <property type="component" value="Unassembled WGS sequence"/>
</dbReference>
<keyword evidence="2" id="KW-0472">Membrane</keyword>
<sequence>MHGNQCRQFSVCIPYLLAAVLMCMTVLSAQTIWTEHIIDANTYGTASIYVADLDNDGDKDVLGAVLEESNIVWWRNDGGSPIQWTKFVIAWGFLQAISIYAADIDGDGDQDVLGAASYSDEIAWWQNNGGNPIQWTEYVIRSAYDFAHEVYAYDLDMDGDMDVLGASSYDDLISWWRNDGGNPVAWTEQTIGSSCDGAKSVRVADLDDDGDNDVVGANLYDNRVIWWRNDGGDPIQWTEFTIDFGFAGAHRVQTIDMDNDQDQDILAVAYFGHEIAWYRNDGGNPLTWTKQTIGTGFVNACIAQAADLDGDGDLDVAASAQTSNEVAWWRNDGGSPIVWTKFFIEENFERAWPLYVCDLDDDEDEDVLSASSWAGIHEVRWWENSGPGINENQISTNHSQHLYPTIINSAAMLRAGPGSKLYDIAGREINTASLTPGVYFVKTNGQITGKVTVVD</sequence>
<proteinExistence type="predicted"/>
<dbReference type="PANTHER" id="PTHR44103:SF1">
    <property type="entry name" value="PROPROTEIN CONVERTASE P"/>
    <property type="match status" value="1"/>
</dbReference>
<evidence type="ECO:0000256" key="1">
    <source>
        <dbReference type="ARBA" id="ARBA00022729"/>
    </source>
</evidence>
<feature type="transmembrane region" description="Helical" evidence="2">
    <location>
        <begin position="12"/>
        <end position="33"/>
    </location>
</feature>
<dbReference type="SUPFAM" id="SSF69318">
    <property type="entry name" value="Integrin alpha N-terminal domain"/>
    <property type="match status" value="1"/>
</dbReference>
<evidence type="ECO:0000313" key="3">
    <source>
        <dbReference type="EMBL" id="KPK72605.1"/>
    </source>
</evidence>
<dbReference type="InterPro" id="IPR013517">
    <property type="entry name" value="FG-GAP"/>
</dbReference>
<keyword evidence="1" id="KW-0732">Signal</keyword>
<dbReference type="AlphaFoldDB" id="A0A0S8GL96"/>
<keyword evidence="2" id="KW-1133">Transmembrane helix</keyword>
<evidence type="ECO:0000313" key="4">
    <source>
        <dbReference type="Proteomes" id="UP000051096"/>
    </source>
</evidence>
<dbReference type="EMBL" id="LJUO01000027">
    <property type="protein sequence ID" value="KPK72605.1"/>
    <property type="molecule type" value="Genomic_DNA"/>
</dbReference>
<reference evidence="3 4" key="1">
    <citation type="journal article" date="2015" name="Microbiome">
        <title>Genomic resolution of linkages in carbon, nitrogen, and sulfur cycling among widespread estuary sediment bacteria.</title>
        <authorList>
            <person name="Baker B.J."/>
            <person name="Lazar C.S."/>
            <person name="Teske A.P."/>
            <person name="Dick G.J."/>
        </authorList>
    </citation>
    <scope>NUCLEOTIDE SEQUENCE [LARGE SCALE GENOMIC DNA]</scope>
    <source>
        <strain evidence="3">SM23_60</strain>
    </source>
</reference>
<organism evidence="3 4">
    <name type="scientific">candidate division WOR_3 bacterium SM23_60</name>
    <dbReference type="NCBI Taxonomy" id="1703780"/>
    <lineage>
        <taxon>Bacteria</taxon>
        <taxon>Bacteria division WOR-3</taxon>
    </lineage>
</organism>
<dbReference type="Pfam" id="PF13517">
    <property type="entry name" value="FG-GAP_3"/>
    <property type="match status" value="2"/>
</dbReference>
<evidence type="ECO:0008006" key="5">
    <source>
        <dbReference type="Google" id="ProtNLM"/>
    </source>
</evidence>
<comment type="caution">
    <text evidence="3">The sequence shown here is derived from an EMBL/GenBank/DDBJ whole genome shotgun (WGS) entry which is preliminary data.</text>
</comment>
<accession>A0A0S8GL96</accession>
<dbReference type="PANTHER" id="PTHR44103">
    <property type="entry name" value="PROPROTEIN CONVERTASE P"/>
    <property type="match status" value="1"/>
</dbReference>
<gene>
    <name evidence="3" type="ORF">AMJ87_04325</name>
</gene>
<name>A0A0S8GL96_UNCW3</name>
<keyword evidence="2" id="KW-0812">Transmembrane</keyword>
<dbReference type="InterPro" id="IPR028994">
    <property type="entry name" value="Integrin_alpha_N"/>
</dbReference>
<dbReference type="Gene3D" id="2.130.10.130">
    <property type="entry name" value="Integrin alpha, N-terminal"/>
    <property type="match status" value="1"/>
</dbReference>
<evidence type="ECO:0000256" key="2">
    <source>
        <dbReference type="SAM" id="Phobius"/>
    </source>
</evidence>
<protein>
    <recommendedName>
        <fullName evidence="5">Secretion system C-terminal sorting domain-containing protein</fullName>
    </recommendedName>
</protein>